<feature type="compositionally biased region" description="Basic and acidic residues" evidence="1">
    <location>
        <begin position="42"/>
        <end position="71"/>
    </location>
</feature>
<comment type="caution">
    <text evidence="3">The sequence shown here is derived from an EMBL/GenBank/DDBJ whole genome shotgun (WGS) entry which is preliminary data.</text>
</comment>
<dbReference type="EMBL" id="VJZT01000009">
    <property type="protein sequence ID" value="TRX39298.1"/>
    <property type="molecule type" value="Genomic_DNA"/>
</dbReference>
<organism evidence="3 4">
    <name type="scientific">Flavobacterium restrictum</name>
    <dbReference type="NCBI Taxonomy" id="2594428"/>
    <lineage>
        <taxon>Bacteria</taxon>
        <taxon>Pseudomonadati</taxon>
        <taxon>Bacteroidota</taxon>
        <taxon>Flavobacteriia</taxon>
        <taxon>Flavobacteriales</taxon>
        <taxon>Flavobacteriaceae</taxon>
        <taxon>Flavobacterium</taxon>
    </lineage>
</organism>
<dbReference type="GO" id="GO:0004803">
    <property type="term" value="F:transposase activity"/>
    <property type="evidence" value="ECO:0007669"/>
    <property type="project" value="InterPro"/>
</dbReference>
<dbReference type="Pfam" id="PF01797">
    <property type="entry name" value="Y1_Tnp"/>
    <property type="match status" value="1"/>
</dbReference>
<dbReference type="SMART" id="SM01321">
    <property type="entry name" value="Y1_Tnp"/>
    <property type="match status" value="1"/>
</dbReference>
<dbReference type="Proteomes" id="UP000316371">
    <property type="component" value="Unassembled WGS sequence"/>
</dbReference>
<dbReference type="GO" id="GO:0043565">
    <property type="term" value="F:sequence-specific DNA binding"/>
    <property type="evidence" value="ECO:0007669"/>
    <property type="project" value="TreeGrafter"/>
</dbReference>
<accession>A0A553E2P9</accession>
<evidence type="ECO:0000256" key="1">
    <source>
        <dbReference type="SAM" id="MobiDB-lite"/>
    </source>
</evidence>
<dbReference type="PANTHER" id="PTHR36966:SF1">
    <property type="entry name" value="REP-ASSOCIATED TYROSINE TRANSPOSASE"/>
    <property type="match status" value="1"/>
</dbReference>
<gene>
    <name evidence="3" type="ORF">FNW21_09950</name>
</gene>
<reference evidence="3 4" key="1">
    <citation type="submission" date="2019-07" db="EMBL/GenBank/DDBJ databases">
        <title>Novel species of Flavobacterium.</title>
        <authorList>
            <person name="Liu Q."/>
            <person name="Xin Y.-H."/>
        </authorList>
    </citation>
    <scope>NUCLEOTIDE SEQUENCE [LARGE SCALE GENOMIC DNA]</scope>
    <source>
        <strain evidence="3 4">LB1R34</strain>
    </source>
</reference>
<name>A0A553E2P9_9FLAO</name>
<feature type="region of interest" description="Disordered" evidence="1">
    <location>
        <begin position="42"/>
        <end position="73"/>
    </location>
</feature>
<protein>
    <recommendedName>
        <fullName evidence="2">Transposase IS200-like domain-containing protein</fullName>
    </recommendedName>
</protein>
<feature type="domain" description="Transposase IS200-like" evidence="2">
    <location>
        <begin position="7"/>
        <end position="183"/>
    </location>
</feature>
<dbReference type="PANTHER" id="PTHR36966">
    <property type="entry name" value="REP-ASSOCIATED TYROSINE TRANSPOSASE"/>
    <property type="match status" value="1"/>
</dbReference>
<proteinExistence type="predicted"/>
<dbReference type="OrthoDB" id="9794403at2"/>
<evidence type="ECO:0000313" key="4">
    <source>
        <dbReference type="Proteomes" id="UP000316371"/>
    </source>
</evidence>
<dbReference type="Gene3D" id="3.30.70.1290">
    <property type="entry name" value="Transposase IS200-like"/>
    <property type="match status" value="1"/>
</dbReference>
<sequence>MKGFDYSSNNIYFVTICVQNRECCFGYVGTGCDLSVHHPNENHPNENHSNENHPNENHPNENHPNDDKKNDFSGIKMNLNEYGKIVDEQIIWLEEQYQYAVIHNYAVMPNHVHIILEIDSLKVKDSTTKIKSLSSLIGAFKTTSSKIIHKKGLENFAWQRSFHDHIIRNEKAYDTIFNYIDLNPEKWFQDCFF</sequence>
<keyword evidence="4" id="KW-1185">Reference proteome</keyword>
<evidence type="ECO:0000313" key="3">
    <source>
        <dbReference type="EMBL" id="TRX39298.1"/>
    </source>
</evidence>
<evidence type="ECO:0000259" key="2">
    <source>
        <dbReference type="SMART" id="SM01321"/>
    </source>
</evidence>
<dbReference type="InterPro" id="IPR036515">
    <property type="entry name" value="Transposase_17_sf"/>
</dbReference>
<dbReference type="AlphaFoldDB" id="A0A553E2P9"/>
<dbReference type="InterPro" id="IPR052715">
    <property type="entry name" value="RAYT_transposase"/>
</dbReference>
<dbReference type="SUPFAM" id="SSF143422">
    <property type="entry name" value="Transposase IS200-like"/>
    <property type="match status" value="1"/>
</dbReference>
<dbReference type="InterPro" id="IPR002686">
    <property type="entry name" value="Transposase_17"/>
</dbReference>
<dbReference type="GO" id="GO:0006313">
    <property type="term" value="P:DNA transposition"/>
    <property type="evidence" value="ECO:0007669"/>
    <property type="project" value="InterPro"/>
</dbReference>